<sequence>MKKNFDDLEGKNIIVTGGNKGIGQQISKDFSELGANVIVIGRDQSSLSETLDLLSENNGNHSIYALDITKINEVEKTIKQIIMSYGTIDVLVNNAGINITKPALEVQEEDWDKVLDINLKASFFVSQFIGKYMTKQKKGKIVNIASQVGFVGYFDRAAYSASKGGVIQLTKSLAVEWAKYNINVNAVAPTFVETSLTEKMFENQDFKEDVLERILFHKLPTPNDISGAVLYLSSQLSNFVTGETIKVDGGWTAI</sequence>
<evidence type="ECO:0000256" key="5">
    <source>
        <dbReference type="ARBA" id="ARBA00023002"/>
    </source>
</evidence>
<dbReference type="CDD" id="cd05233">
    <property type="entry name" value="SDR_c"/>
    <property type="match status" value="1"/>
</dbReference>
<dbReference type="PRINTS" id="PR00080">
    <property type="entry name" value="SDRFAMILY"/>
</dbReference>
<protein>
    <recommendedName>
        <fullName evidence="4">Diacetyl reductase [(S)-acetoin forming]</fullName>
        <ecNumber evidence="3">1.1.1.304</ecNumber>
    </recommendedName>
    <alternativeName>
        <fullName evidence="6">Acetoin(diacetyl) reductase</fullName>
    </alternativeName>
    <alternativeName>
        <fullName evidence="7">Meso-2,3-butanediol dehydrogenase</fullName>
    </alternativeName>
</protein>
<dbReference type="PANTHER" id="PTHR42760">
    <property type="entry name" value="SHORT-CHAIN DEHYDROGENASES/REDUCTASES FAMILY MEMBER"/>
    <property type="match status" value="1"/>
</dbReference>
<dbReference type="PROSITE" id="PS00061">
    <property type="entry name" value="ADH_SHORT"/>
    <property type="match status" value="1"/>
</dbReference>
<dbReference type="EC" id="1.1.1.304" evidence="3"/>
<dbReference type="InterPro" id="IPR002347">
    <property type="entry name" value="SDR_fam"/>
</dbReference>
<dbReference type="GO" id="GO:0052588">
    <property type="term" value="F:diacetyl reductase ((S)-acetoin forming) (NAD+) activity"/>
    <property type="evidence" value="ECO:0007669"/>
    <property type="project" value="UniProtKB-EC"/>
</dbReference>
<name>A0A418IN96_STAXY</name>
<dbReference type="OrthoDB" id="9803333at2"/>
<dbReference type="SUPFAM" id="SSF51735">
    <property type="entry name" value="NAD(P)-binding Rossmann-fold domains"/>
    <property type="match status" value="1"/>
</dbReference>
<dbReference type="Pfam" id="PF00106">
    <property type="entry name" value="adh_short"/>
    <property type="match status" value="1"/>
</dbReference>
<evidence type="ECO:0000256" key="9">
    <source>
        <dbReference type="RuleBase" id="RU000363"/>
    </source>
</evidence>
<dbReference type="NCBIfam" id="NF005559">
    <property type="entry name" value="PRK07231.1"/>
    <property type="match status" value="1"/>
</dbReference>
<organism evidence="10 11">
    <name type="scientific">Staphylococcus xylosus</name>
    <dbReference type="NCBI Taxonomy" id="1288"/>
    <lineage>
        <taxon>Bacteria</taxon>
        <taxon>Bacillati</taxon>
        <taxon>Bacillota</taxon>
        <taxon>Bacilli</taxon>
        <taxon>Bacillales</taxon>
        <taxon>Staphylococcaceae</taxon>
        <taxon>Staphylococcus</taxon>
    </lineage>
</organism>
<comment type="catalytic activity">
    <reaction evidence="8">
        <text>(S)-acetoin + NAD(+) = diacetyl + NADH + H(+)</text>
        <dbReference type="Rhea" id="RHEA:27286"/>
        <dbReference type="ChEBI" id="CHEBI:15378"/>
        <dbReference type="ChEBI" id="CHEBI:15687"/>
        <dbReference type="ChEBI" id="CHEBI:16583"/>
        <dbReference type="ChEBI" id="CHEBI:57540"/>
        <dbReference type="ChEBI" id="CHEBI:57945"/>
        <dbReference type="EC" id="1.1.1.304"/>
    </reaction>
</comment>
<reference evidence="10 11" key="1">
    <citation type="journal article" date="2016" name="Front. Microbiol.">
        <title>Comprehensive Phylogenetic Analysis of Bovine Non-aureus Staphylococci Species Based on Whole-Genome Sequencing.</title>
        <authorList>
            <person name="Naushad S."/>
            <person name="Barkema H.W."/>
            <person name="Luby C."/>
            <person name="Condas L.A."/>
            <person name="Nobrega D.B."/>
            <person name="Carson D.A."/>
            <person name="De Buck J."/>
        </authorList>
    </citation>
    <scope>NUCLEOTIDE SEQUENCE [LARGE SCALE GENOMIC DNA]</scope>
    <source>
        <strain evidence="10 11">SNUC 102</strain>
    </source>
</reference>
<comment type="caution">
    <text evidence="10">The sequence shown here is derived from an EMBL/GenBank/DDBJ whole genome shotgun (WGS) entry which is preliminary data.</text>
</comment>
<keyword evidence="11" id="KW-1185">Reference proteome</keyword>
<dbReference type="InterPro" id="IPR036291">
    <property type="entry name" value="NAD(P)-bd_dom_sf"/>
</dbReference>
<evidence type="ECO:0000313" key="10">
    <source>
        <dbReference type="EMBL" id="RIN10655.1"/>
    </source>
</evidence>
<evidence type="ECO:0000256" key="7">
    <source>
        <dbReference type="ARBA" id="ARBA00031758"/>
    </source>
</evidence>
<comment type="similarity">
    <text evidence="2 9">Belongs to the short-chain dehydrogenases/reductases (SDR) family.</text>
</comment>
<evidence type="ECO:0000256" key="2">
    <source>
        <dbReference type="ARBA" id="ARBA00006484"/>
    </source>
</evidence>
<evidence type="ECO:0000256" key="1">
    <source>
        <dbReference type="ARBA" id="ARBA00003200"/>
    </source>
</evidence>
<evidence type="ECO:0000256" key="6">
    <source>
        <dbReference type="ARBA" id="ARBA00029989"/>
    </source>
</evidence>
<evidence type="ECO:0000256" key="4">
    <source>
        <dbReference type="ARBA" id="ARBA00016110"/>
    </source>
</evidence>
<dbReference type="FunFam" id="3.40.50.720:FF:000084">
    <property type="entry name" value="Short-chain dehydrogenase reductase"/>
    <property type="match status" value="1"/>
</dbReference>
<dbReference type="EMBL" id="QXUL01000034">
    <property type="protein sequence ID" value="RIN10655.1"/>
    <property type="molecule type" value="Genomic_DNA"/>
</dbReference>
<dbReference type="RefSeq" id="WP_119603924.1">
    <property type="nucleotide sequence ID" value="NZ_QXUL01000034.1"/>
</dbReference>
<dbReference type="PANTHER" id="PTHR42760:SF40">
    <property type="entry name" value="3-OXOACYL-[ACYL-CARRIER-PROTEIN] REDUCTASE, CHLOROPLASTIC"/>
    <property type="match status" value="1"/>
</dbReference>
<keyword evidence="5" id="KW-0560">Oxidoreductase</keyword>
<proteinExistence type="inferred from homology"/>
<dbReference type="Gene3D" id="3.40.50.720">
    <property type="entry name" value="NAD(P)-binding Rossmann-like Domain"/>
    <property type="match status" value="1"/>
</dbReference>
<dbReference type="InterPro" id="IPR020904">
    <property type="entry name" value="Sc_DH/Rdtase_CS"/>
</dbReference>
<dbReference type="Proteomes" id="UP000285567">
    <property type="component" value="Unassembled WGS sequence"/>
</dbReference>
<dbReference type="GO" id="GO:0008206">
    <property type="term" value="P:bile acid metabolic process"/>
    <property type="evidence" value="ECO:0007669"/>
    <property type="project" value="UniProtKB-ARBA"/>
</dbReference>
<accession>A0A418IN96</accession>
<dbReference type="GO" id="GO:0030497">
    <property type="term" value="P:fatty acid elongation"/>
    <property type="evidence" value="ECO:0007669"/>
    <property type="project" value="TreeGrafter"/>
</dbReference>
<evidence type="ECO:0000256" key="8">
    <source>
        <dbReference type="ARBA" id="ARBA00047315"/>
    </source>
</evidence>
<gene>
    <name evidence="10" type="ORF">BU097_07830</name>
</gene>
<dbReference type="PRINTS" id="PR00081">
    <property type="entry name" value="GDHRDH"/>
</dbReference>
<evidence type="ECO:0000313" key="11">
    <source>
        <dbReference type="Proteomes" id="UP000285567"/>
    </source>
</evidence>
<comment type="function">
    <text evidence="1">Catalyzes the irreversible reduction of 2,3-butanediol to (S)-acetoin in the presence of NADH.</text>
</comment>
<dbReference type="AlphaFoldDB" id="A0A418IN96"/>
<evidence type="ECO:0000256" key="3">
    <source>
        <dbReference type="ARBA" id="ARBA00012848"/>
    </source>
</evidence>